<name>A0A6B8REN8_9BACL</name>
<feature type="transmembrane region" description="Helical" evidence="7">
    <location>
        <begin position="102"/>
        <end position="120"/>
    </location>
</feature>
<feature type="transmembrane region" description="Helical" evidence="7">
    <location>
        <begin position="226"/>
        <end position="246"/>
    </location>
</feature>
<dbReference type="KEGG" id="ppsc:EHS13_03365"/>
<sequence>MDKVELYVQNKLFNYMGLVLVAAIWGMNFGFSRMEMANFDPRLFAFLRFGLAVPFFFILLRLKEGSVGIPFKVALQLMFIGFFGITVLENLTMYAIKYTSLANASLLNVAPWPIFTALFAPFFTKESISRRVMVGGGVAMVGVCLIILTGGEGLDMSSGHMVGNLLALSASIIGALYNLSCMRLMRQYSALRISTWFIAFGALFMFPLTLSSWGKVAWSGLDASDYLVLGYNVIFATVVAFIIWNACMHHVGAARSNFFRYVVPAAAVAAGYMMFGEAITLWQIAGALFMAAGLIWISMERKLTVQ</sequence>
<dbReference type="AlphaFoldDB" id="A0A6B8REN8"/>
<feature type="transmembrane region" description="Helical" evidence="7">
    <location>
        <begin position="12"/>
        <end position="31"/>
    </location>
</feature>
<proteinExistence type="inferred from homology"/>
<comment type="subcellular location">
    <subcellularLocation>
        <location evidence="1">Cell membrane</location>
        <topology evidence="1">Multi-pass membrane protein</topology>
    </subcellularLocation>
</comment>
<feature type="transmembrane region" description="Helical" evidence="7">
    <location>
        <begin position="258"/>
        <end position="275"/>
    </location>
</feature>
<reference evidence="10" key="1">
    <citation type="submission" date="2018-11" db="EMBL/GenBank/DDBJ databases">
        <title>Complete genome sequence of Paenibacillus sp. ML311-T8.</title>
        <authorList>
            <person name="Nam Y.-D."/>
            <person name="Kang J."/>
            <person name="Chung W.-H."/>
            <person name="Park Y.S."/>
        </authorList>
    </citation>
    <scope>NUCLEOTIDE SEQUENCE [LARGE SCALE GENOMIC DNA]</scope>
    <source>
        <strain evidence="10">ML311-T8</strain>
    </source>
</reference>
<dbReference type="InterPro" id="IPR037185">
    <property type="entry name" value="EmrE-like"/>
</dbReference>
<dbReference type="Proteomes" id="UP000426246">
    <property type="component" value="Chromosome"/>
</dbReference>
<dbReference type="Pfam" id="PF00892">
    <property type="entry name" value="EamA"/>
    <property type="match status" value="2"/>
</dbReference>
<protein>
    <submittedName>
        <fullName evidence="9">DMT family transporter</fullName>
    </submittedName>
</protein>
<evidence type="ECO:0000256" key="3">
    <source>
        <dbReference type="ARBA" id="ARBA00022475"/>
    </source>
</evidence>
<keyword evidence="10" id="KW-1185">Reference proteome</keyword>
<dbReference type="InterPro" id="IPR050638">
    <property type="entry name" value="AA-Vitamin_Transporters"/>
</dbReference>
<dbReference type="EMBL" id="CP034235">
    <property type="protein sequence ID" value="QGQ94015.1"/>
    <property type="molecule type" value="Genomic_DNA"/>
</dbReference>
<dbReference type="GO" id="GO:0005886">
    <property type="term" value="C:plasma membrane"/>
    <property type="evidence" value="ECO:0007669"/>
    <property type="project" value="UniProtKB-SubCell"/>
</dbReference>
<feature type="transmembrane region" description="Helical" evidence="7">
    <location>
        <begin position="281"/>
        <end position="299"/>
    </location>
</feature>
<evidence type="ECO:0000256" key="7">
    <source>
        <dbReference type="SAM" id="Phobius"/>
    </source>
</evidence>
<keyword evidence="6 7" id="KW-0472">Membrane</keyword>
<evidence type="ECO:0000256" key="6">
    <source>
        <dbReference type="ARBA" id="ARBA00023136"/>
    </source>
</evidence>
<gene>
    <name evidence="9" type="ORF">EHS13_03365</name>
</gene>
<keyword evidence="3" id="KW-1003">Cell membrane</keyword>
<evidence type="ECO:0000313" key="10">
    <source>
        <dbReference type="Proteomes" id="UP000426246"/>
    </source>
</evidence>
<dbReference type="SUPFAM" id="SSF103481">
    <property type="entry name" value="Multidrug resistance efflux transporter EmrE"/>
    <property type="match status" value="2"/>
</dbReference>
<evidence type="ECO:0000256" key="4">
    <source>
        <dbReference type="ARBA" id="ARBA00022692"/>
    </source>
</evidence>
<feature type="transmembrane region" description="Helical" evidence="7">
    <location>
        <begin position="43"/>
        <end position="62"/>
    </location>
</feature>
<evidence type="ECO:0000256" key="1">
    <source>
        <dbReference type="ARBA" id="ARBA00004651"/>
    </source>
</evidence>
<keyword evidence="5 7" id="KW-1133">Transmembrane helix</keyword>
<evidence type="ECO:0000259" key="8">
    <source>
        <dbReference type="Pfam" id="PF00892"/>
    </source>
</evidence>
<dbReference type="PANTHER" id="PTHR32322">
    <property type="entry name" value="INNER MEMBRANE TRANSPORTER"/>
    <property type="match status" value="1"/>
</dbReference>
<evidence type="ECO:0000256" key="5">
    <source>
        <dbReference type="ARBA" id="ARBA00022989"/>
    </source>
</evidence>
<feature type="domain" description="EamA" evidence="8">
    <location>
        <begin position="162"/>
        <end position="298"/>
    </location>
</feature>
<dbReference type="InterPro" id="IPR000620">
    <property type="entry name" value="EamA_dom"/>
</dbReference>
<feature type="transmembrane region" description="Helical" evidence="7">
    <location>
        <begin position="193"/>
        <end position="214"/>
    </location>
</feature>
<dbReference type="PANTHER" id="PTHR32322:SF18">
    <property type="entry name" value="S-ADENOSYLMETHIONINE_S-ADENOSYLHOMOCYSTEINE TRANSPORTER"/>
    <property type="match status" value="1"/>
</dbReference>
<comment type="similarity">
    <text evidence="2">Belongs to the EamA transporter family.</text>
</comment>
<organism evidence="9 10">
    <name type="scientific">Paenibacillus psychroresistens</name>
    <dbReference type="NCBI Taxonomy" id="1778678"/>
    <lineage>
        <taxon>Bacteria</taxon>
        <taxon>Bacillati</taxon>
        <taxon>Bacillota</taxon>
        <taxon>Bacilli</taxon>
        <taxon>Bacillales</taxon>
        <taxon>Paenibacillaceae</taxon>
        <taxon>Paenibacillus</taxon>
    </lineage>
</organism>
<accession>A0A6B8REN8</accession>
<feature type="transmembrane region" description="Helical" evidence="7">
    <location>
        <begin position="132"/>
        <end position="150"/>
    </location>
</feature>
<evidence type="ECO:0000256" key="2">
    <source>
        <dbReference type="ARBA" id="ARBA00007362"/>
    </source>
</evidence>
<feature type="transmembrane region" description="Helical" evidence="7">
    <location>
        <begin position="74"/>
        <end position="96"/>
    </location>
</feature>
<feature type="domain" description="EamA" evidence="8">
    <location>
        <begin position="16"/>
        <end position="147"/>
    </location>
</feature>
<dbReference type="OrthoDB" id="4529062at2"/>
<evidence type="ECO:0000313" key="9">
    <source>
        <dbReference type="EMBL" id="QGQ94015.1"/>
    </source>
</evidence>
<feature type="transmembrane region" description="Helical" evidence="7">
    <location>
        <begin position="162"/>
        <end position="181"/>
    </location>
</feature>
<keyword evidence="4 7" id="KW-0812">Transmembrane</keyword>